<dbReference type="Pfam" id="PF07110">
    <property type="entry name" value="EthD"/>
    <property type="match status" value="1"/>
</dbReference>
<protein>
    <recommendedName>
        <fullName evidence="2">EthD domain-containing protein</fullName>
    </recommendedName>
</protein>
<accession>A0A2K0U3T3</accession>
<dbReference type="InterPro" id="IPR009799">
    <property type="entry name" value="EthD_dom"/>
</dbReference>
<sequence>MAGTFRHVKATFLVTKKEGLSDEEFRKHYTEVHTPMAVEVCKRHGVLDYSVHFNTKTEKAAARAAFGENATFISCDAVTTFIFPDMRSLVESFADPEYAAKLAPDESTFTDRSKSQFAVSNEFVVLANGRDSAPDRG</sequence>
<proteinExistence type="inferred from homology"/>
<evidence type="ECO:0000313" key="3">
    <source>
        <dbReference type="EMBL" id="PNP52452.1"/>
    </source>
</evidence>
<dbReference type="EMBL" id="MTYI01000109">
    <property type="protein sequence ID" value="PNP52452.1"/>
    <property type="molecule type" value="Genomic_DNA"/>
</dbReference>
<name>A0A2K0U3T3_TRIHA</name>
<dbReference type="Gene3D" id="3.30.70.100">
    <property type="match status" value="1"/>
</dbReference>
<evidence type="ECO:0000256" key="1">
    <source>
        <dbReference type="ARBA" id="ARBA00005986"/>
    </source>
</evidence>
<evidence type="ECO:0000259" key="2">
    <source>
        <dbReference type="Pfam" id="PF07110"/>
    </source>
</evidence>
<dbReference type="AlphaFoldDB" id="A0A2K0U3T3"/>
<reference evidence="3 4" key="1">
    <citation type="submission" date="2017-02" db="EMBL/GenBank/DDBJ databases">
        <title>Genomes of Trichoderma spp. with biocontrol activity.</title>
        <authorList>
            <person name="Gardiner D."/>
            <person name="Kazan K."/>
            <person name="Vos C."/>
            <person name="Harvey P."/>
        </authorList>
    </citation>
    <scope>NUCLEOTIDE SEQUENCE [LARGE SCALE GENOMIC DNA]</scope>
    <source>
        <strain evidence="3 4">Tr1</strain>
    </source>
</reference>
<feature type="domain" description="EthD" evidence="2">
    <location>
        <begin position="17"/>
        <end position="113"/>
    </location>
</feature>
<organism evidence="3 4">
    <name type="scientific">Trichoderma harzianum</name>
    <name type="common">Hypocrea lixii</name>
    <dbReference type="NCBI Taxonomy" id="5544"/>
    <lineage>
        <taxon>Eukaryota</taxon>
        <taxon>Fungi</taxon>
        <taxon>Dikarya</taxon>
        <taxon>Ascomycota</taxon>
        <taxon>Pezizomycotina</taxon>
        <taxon>Sordariomycetes</taxon>
        <taxon>Hypocreomycetidae</taxon>
        <taxon>Hypocreales</taxon>
        <taxon>Hypocreaceae</taxon>
        <taxon>Trichoderma</taxon>
    </lineage>
</organism>
<comment type="caution">
    <text evidence="3">The sequence shown here is derived from an EMBL/GenBank/DDBJ whole genome shotgun (WGS) entry which is preliminary data.</text>
</comment>
<dbReference type="GO" id="GO:0016491">
    <property type="term" value="F:oxidoreductase activity"/>
    <property type="evidence" value="ECO:0007669"/>
    <property type="project" value="InterPro"/>
</dbReference>
<dbReference type="InterPro" id="IPR011008">
    <property type="entry name" value="Dimeric_a/b-barrel"/>
</dbReference>
<dbReference type="Proteomes" id="UP000236290">
    <property type="component" value="Unassembled WGS sequence"/>
</dbReference>
<comment type="similarity">
    <text evidence="1">Belongs to the tpcK family.</text>
</comment>
<dbReference type="SUPFAM" id="SSF54909">
    <property type="entry name" value="Dimeric alpha+beta barrel"/>
    <property type="match status" value="1"/>
</dbReference>
<dbReference type="OrthoDB" id="3454835at2759"/>
<evidence type="ECO:0000313" key="4">
    <source>
        <dbReference type="Proteomes" id="UP000236290"/>
    </source>
</evidence>
<gene>
    <name evidence="3" type="ORF">THARTR1_07056</name>
</gene>